<protein>
    <recommendedName>
        <fullName evidence="4">Membrane-bound metal-dependent hydrolase</fullName>
    </recommendedName>
</protein>
<feature type="transmembrane region" description="Helical" evidence="1">
    <location>
        <begin position="56"/>
        <end position="79"/>
    </location>
</feature>
<keyword evidence="3" id="KW-1185">Reference proteome</keyword>
<organism evidence="2 3">
    <name type="scientific">Jannaschia rubra</name>
    <dbReference type="NCBI Taxonomy" id="282197"/>
    <lineage>
        <taxon>Bacteria</taxon>
        <taxon>Pseudomonadati</taxon>
        <taxon>Pseudomonadota</taxon>
        <taxon>Alphaproteobacteria</taxon>
        <taxon>Rhodobacterales</taxon>
        <taxon>Roseobacteraceae</taxon>
        <taxon>Jannaschia</taxon>
    </lineage>
</organism>
<reference evidence="2 3" key="1">
    <citation type="submission" date="2015-07" db="EMBL/GenBank/DDBJ databases">
        <authorList>
            <person name="Noorani M."/>
        </authorList>
    </citation>
    <scope>NUCLEOTIDE SEQUENCE [LARGE SCALE GENOMIC DNA]</scope>
    <source>
        <strain evidence="2 3">CECT 5088</strain>
    </source>
</reference>
<feature type="transmembrane region" description="Helical" evidence="1">
    <location>
        <begin position="86"/>
        <end position="103"/>
    </location>
</feature>
<dbReference type="EMBL" id="CXPG01000014">
    <property type="protein sequence ID" value="CTQ32690.1"/>
    <property type="molecule type" value="Genomic_DNA"/>
</dbReference>
<feature type="transmembrane region" description="Helical" evidence="1">
    <location>
        <begin position="132"/>
        <end position="154"/>
    </location>
</feature>
<evidence type="ECO:0000256" key="1">
    <source>
        <dbReference type="SAM" id="Phobius"/>
    </source>
</evidence>
<accession>A0A0M6XND2</accession>
<dbReference type="RefSeq" id="WP_055682125.1">
    <property type="nucleotide sequence ID" value="NZ_CXPG01000014.1"/>
</dbReference>
<keyword evidence="1" id="KW-0812">Transmembrane</keyword>
<evidence type="ECO:0000313" key="3">
    <source>
        <dbReference type="Proteomes" id="UP000048908"/>
    </source>
</evidence>
<keyword evidence="1" id="KW-1133">Transmembrane helix</keyword>
<dbReference type="Proteomes" id="UP000048908">
    <property type="component" value="Unassembled WGS sequence"/>
</dbReference>
<proteinExistence type="predicted"/>
<name>A0A0M6XND2_9RHOB</name>
<dbReference type="AlphaFoldDB" id="A0A0M6XND2"/>
<evidence type="ECO:0000313" key="2">
    <source>
        <dbReference type="EMBL" id="CTQ32690.1"/>
    </source>
</evidence>
<gene>
    <name evidence="2" type="ORF">JAN5088_01462</name>
</gene>
<evidence type="ECO:0008006" key="4">
    <source>
        <dbReference type="Google" id="ProtNLM"/>
    </source>
</evidence>
<keyword evidence="1" id="KW-0472">Membrane</keyword>
<dbReference type="OrthoDB" id="5432149at2"/>
<sequence length="297" mass="31890">MPNTLAHMGVQALATRAAVPGAAPGWIWLGCIIPDLPWIGQRAARMLLPDLSPIDVRLFAVAQSSLLFCLVAAGAFACLARRPGQVFAVLSLGAVLHLALDATQTKWGNGVVLLLPFDWRVVNAGLYWPEDLATLLLTVLGGGVFLWAALRWRGSDPGGAGHRRPWPAAGMAAVWLLGPLAAMGALERAGAHGADVLRETDRREGRAIAFDRARLLPDADGTARLHVWTGEALDIHGLATDPPAGTVSVRGRFTGPAALRVEALHVHRAGWRDAMSYLGLALAMLWWMAEGFRRMRH</sequence>